<dbReference type="PANTHER" id="PTHR10894:SF14">
    <property type="entry name" value="EXPRESSED PROTEIN"/>
    <property type="match status" value="1"/>
</dbReference>
<proteinExistence type="predicted"/>
<reference evidence="4" key="1">
    <citation type="submission" date="2013-06" db="EMBL/GenBank/DDBJ databases">
        <authorList>
            <person name="Zhao Q."/>
        </authorList>
    </citation>
    <scope>NUCLEOTIDE SEQUENCE</scope>
    <source>
        <strain evidence="4">cv. W1943</strain>
    </source>
</reference>
<dbReference type="GO" id="GO:0032040">
    <property type="term" value="C:small-subunit processome"/>
    <property type="evidence" value="ECO:0007669"/>
    <property type="project" value="InterPro"/>
</dbReference>
<keyword evidence="4" id="KW-1185">Reference proteome</keyword>
<dbReference type="AlphaFoldDB" id="A0A0E0QLR2"/>
<dbReference type="EnsemblPlants" id="ORUFI08G24360.1">
    <property type="protein sequence ID" value="ORUFI08G24360.1"/>
    <property type="gene ID" value="ORUFI08G24360"/>
</dbReference>
<feature type="compositionally biased region" description="Pro residues" evidence="1">
    <location>
        <begin position="542"/>
        <end position="551"/>
    </location>
</feature>
<keyword evidence="2" id="KW-0812">Transmembrane</keyword>
<dbReference type="PANTHER" id="PTHR10894">
    <property type="entry name" value="NUCLEOLAR PROTEIN 5 NUCLEOLAR PROTEIN NOP5 NOP58"/>
    <property type="match status" value="1"/>
</dbReference>
<dbReference type="GO" id="GO:0030515">
    <property type="term" value="F:snoRNA binding"/>
    <property type="evidence" value="ECO:0007669"/>
    <property type="project" value="InterPro"/>
</dbReference>
<dbReference type="STRING" id="4529.A0A0E0QLR2"/>
<dbReference type="Gramene" id="ORUFI08G24360.1">
    <property type="protein sequence ID" value="ORUFI08G24360.1"/>
    <property type="gene ID" value="ORUFI08G24360"/>
</dbReference>
<sequence>MGRRKQQRQEAAADDDDVDVARNLRGMPWLVWLLFETPSGFAIFSFNSYIFEEENAIEAPRAHVAAAAREDDATAVGAGGEVQAVAGEVPDPLRVAEAGVVEEEGRALGGGAAVGHVAGVDAAMAEPAHRPVDRALLAPEAMVGMSRVVNAGRVYQCLTRWGSTAWSPASAIGSSWISIGVSSSTPRCIAMGRRGREKQQRQEAAADDVDVDVARNLRGMPWLVWLLFETPSGFAIFSFNSYIFEEENAIELWLKQFQKFEDKSAAINCTTGLGKELRDMLKIWCRRGEKLMVGSLEYKEIIEADQELKGVRCLYSDNVMEVMWGIKNLMHILVPEEQKVLTKEERLPVSKGLEMILHRYKFDVKPEMINDDIAETACYLYHCDFLEKRHSEDLHLSDYHLLKISGLNSSEWDTMKLATALKKITRPGEEIEHPPEMFSSDELLKIERDADKYKDKIYKTAVSKIWNELVRSYVVKKEKLRHMQFLVEAAAQEAAKREAEFCYFGDLPAERAARLIDSSARSHYLIPSARLAPLPLLRRSPSSPPRRPPLSPSAAAAPLPHWRTSPRPSPTGDASQRPPAFPTEQRQRRRRPALAASSGGGTAMVAPLLLPTAGSFSPRQAVAAAPLSRQIRRADARPGLRSGSPLPLLSASRLEWDFVFDLDCDDLRFGDKVCSMWDSICVMTEFRLGFVPGGVTDENHRTEGVTIGKIRIF</sequence>
<accession>A0A0E0QLR2</accession>
<evidence type="ECO:0000256" key="2">
    <source>
        <dbReference type="SAM" id="Phobius"/>
    </source>
</evidence>
<dbReference type="GO" id="GO:0031428">
    <property type="term" value="C:box C/D methylation guide snoRNP complex"/>
    <property type="evidence" value="ECO:0007669"/>
    <property type="project" value="InterPro"/>
</dbReference>
<dbReference type="InterPro" id="IPR045056">
    <property type="entry name" value="Nop56/Nop58"/>
</dbReference>
<evidence type="ECO:0000256" key="1">
    <source>
        <dbReference type="SAM" id="MobiDB-lite"/>
    </source>
</evidence>
<name>A0A0E0QLR2_ORYRU</name>
<evidence type="ECO:0000313" key="3">
    <source>
        <dbReference type="EnsemblPlants" id="ORUFI08G24360.1"/>
    </source>
</evidence>
<organism evidence="3 4">
    <name type="scientific">Oryza rufipogon</name>
    <name type="common">Brownbeard rice</name>
    <name type="synonym">Asian wild rice</name>
    <dbReference type="NCBI Taxonomy" id="4529"/>
    <lineage>
        <taxon>Eukaryota</taxon>
        <taxon>Viridiplantae</taxon>
        <taxon>Streptophyta</taxon>
        <taxon>Embryophyta</taxon>
        <taxon>Tracheophyta</taxon>
        <taxon>Spermatophyta</taxon>
        <taxon>Magnoliopsida</taxon>
        <taxon>Liliopsida</taxon>
        <taxon>Poales</taxon>
        <taxon>Poaceae</taxon>
        <taxon>BOP clade</taxon>
        <taxon>Oryzoideae</taxon>
        <taxon>Oryzeae</taxon>
        <taxon>Oryzinae</taxon>
        <taxon>Oryza</taxon>
    </lineage>
</organism>
<feature type="transmembrane region" description="Helical" evidence="2">
    <location>
        <begin position="29"/>
        <end position="51"/>
    </location>
</feature>
<evidence type="ECO:0000313" key="4">
    <source>
        <dbReference type="Proteomes" id="UP000008022"/>
    </source>
</evidence>
<dbReference type="HOGENOM" id="CLU_028936_0_0_1"/>
<reference evidence="3" key="2">
    <citation type="submission" date="2015-06" db="UniProtKB">
        <authorList>
            <consortium name="EnsemblPlants"/>
        </authorList>
    </citation>
    <scope>IDENTIFICATION</scope>
</reference>
<protein>
    <submittedName>
        <fullName evidence="3">Uncharacterized protein</fullName>
    </submittedName>
</protein>
<keyword evidence="2" id="KW-1133">Transmembrane helix</keyword>
<feature type="region of interest" description="Disordered" evidence="1">
    <location>
        <begin position="535"/>
        <end position="600"/>
    </location>
</feature>
<dbReference type="Proteomes" id="UP000008022">
    <property type="component" value="Unassembled WGS sequence"/>
</dbReference>
<keyword evidence="2" id="KW-0472">Membrane</keyword>